<dbReference type="AlphaFoldDB" id="A0A292GKA4"/>
<evidence type="ECO:0000313" key="2">
    <source>
        <dbReference type="EMBL" id="BBA73353.1"/>
    </source>
</evidence>
<accession>A0A292GKA4</accession>
<reference evidence="2" key="1">
    <citation type="submission" date="2016-07" db="EMBL/GenBank/DDBJ databases">
        <title>Genomics reveals synergistic degradation of pyrene by five bacteria in a mangrove sediment-derived bacterial consortium.</title>
        <authorList>
            <person name="Wanapaisan P."/>
            <person name="Vejarano F."/>
            <person name="Chakraborty J."/>
            <person name="Shintani M."/>
            <person name="Muangchinda C."/>
            <person name="Laothamteep N."/>
            <person name="Suzuki-Minakuchi C."/>
            <person name="Inoue K."/>
            <person name="Nojiri H."/>
            <person name="Pinyakong O."/>
        </authorList>
    </citation>
    <scope>NUCLEOTIDE SEQUENCE</scope>
    <source>
        <strain evidence="2">PW1</strain>
    </source>
</reference>
<sequence length="296" mass="31992">MSEVLGFNGVVVTKSFALLLMIGLICYPQLAAASCTRAAGAADLMTQRQLSALRAMERSRGCKGGDERGGFFNPCRDLAQRVAEIQRQLASSSLSSRACAEQPTAPQTAKVKLDRPKTSSVNTPGKPWVPSGVKGALTYCVRLSDGYLFPAPHSQFQKSDNVTETLAQCRFICQGENVDLYILTDPNGETADMISVSNGKSYIELPTAYAYQGGSDFKKCDWAGYVNKISELRANSKGSRAFKNVVVPMPDTRPTRNDEVAISATSFAPMSDRNVRVIGPAFIFDEDAAQAKSATY</sequence>
<organism evidence="2">
    <name type="scientific">Ochrobactrum sp. PW1</name>
    <dbReference type="NCBI Taxonomy" id="1882222"/>
    <lineage>
        <taxon>Bacteria</taxon>
        <taxon>Pseudomonadati</taxon>
        <taxon>Pseudomonadota</taxon>
        <taxon>Alphaproteobacteria</taxon>
        <taxon>Hyphomicrobiales</taxon>
        <taxon>Brucellaceae</taxon>
        <taxon>Brucella/Ochrobactrum group</taxon>
        <taxon>Ochrobactrum</taxon>
    </lineage>
</organism>
<dbReference type="Pfam" id="PF11064">
    <property type="entry name" value="DUF2865"/>
    <property type="match status" value="1"/>
</dbReference>
<protein>
    <recommendedName>
        <fullName evidence="3">DUF2865 domain-containing protein</fullName>
    </recommendedName>
</protein>
<evidence type="ECO:0008006" key="3">
    <source>
        <dbReference type="Google" id="ProtNLM"/>
    </source>
</evidence>
<feature type="region of interest" description="Disordered" evidence="1">
    <location>
        <begin position="96"/>
        <end position="127"/>
    </location>
</feature>
<evidence type="ECO:0000256" key="1">
    <source>
        <dbReference type="SAM" id="MobiDB-lite"/>
    </source>
</evidence>
<dbReference type="InterPro" id="IPR021293">
    <property type="entry name" value="DUF2865"/>
</dbReference>
<name>A0A292GKA4_9HYPH</name>
<proteinExistence type="predicted"/>
<dbReference type="EMBL" id="LC171366">
    <property type="protein sequence ID" value="BBA73353.1"/>
    <property type="molecule type" value="Genomic_DNA"/>
</dbReference>